<name>A0ABY3PD10_9STAP</name>
<keyword evidence="1" id="KW-0812">Transmembrane</keyword>
<evidence type="ECO:0000256" key="1">
    <source>
        <dbReference type="SAM" id="Phobius"/>
    </source>
</evidence>
<dbReference type="Proteomes" id="UP001197626">
    <property type="component" value="Chromosome"/>
</dbReference>
<reference evidence="2 3" key="1">
    <citation type="journal article" date="2022" name="Pathogens">
        <title>Staphylococcus ratti sp. nov. Isolated from a Lab Rat.</title>
        <authorList>
            <person name="Kovarovic V."/>
            <person name="Sedlacek I."/>
            <person name="Petras P."/>
            <person name="Kralova S."/>
            <person name="Maslanova I."/>
            <person name="Svec P."/>
            <person name="Neumann-Schaal M."/>
            <person name="Botka T."/>
            <person name="Gelbicova T."/>
            <person name="Stankova E."/>
            <person name="Doskar J."/>
            <person name="Pantucek R."/>
        </authorList>
    </citation>
    <scope>NUCLEOTIDE SEQUENCE [LARGE SCALE GENOMIC DNA]</scope>
    <source>
        <strain evidence="2 3">CCM 9025</strain>
    </source>
</reference>
<dbReference type="Pfam" id="PF05437">
    <property type="entry name" value="AzlD"/>
    <property type="match status" value="1"/>
</dbReference>
<gene>
    <name evidence="2" type="ORF">LN051_00060</name>
</gene>
<dbReference type="RefSeq" id="WP_229292615.1">
    <property type="nucleotide sequence ID" value="NZ_CP086654.1"/>
</dbReference>
<feature type="transmembrane region" description="Helical" evidence="1">
    <location>
        <begin position="89"/>
        <end position="107"/>
    </location>
</feature>
<sequence>MTTYILWTILLSGLGTLILRITPFIAISKLDLSERFLKWLSFIPITLFTALVVDGLMIQQSGHWGYQFNWIFLISIIPTVIAGFFSRSLTVSVLVGISSVALLRLVLPY</sequence>
<feature type="transmembrane region" description="Helical" evidence="1">
    <location>
        <begin position="64"/>
        <end position="82"/>
    </location>
</feature>
<protein>
    <submittedName>
        <fullName evidence="2">AzlD domain-containing protein</fullName>
    </submittedName>
</protein>
<organism evidence="2 3">
    <name type="scientific">Staphylococcus ratti</name>
    <dbReference type="NCBI Taxonomy" id="2892440"/>
    <lineage>
        <taxon>Bacteria</taxon>
        <taxon>Bacillati</taxon>
        <taxon>Bacillota</taxon>
        <taxon>Bacilli</taxon>
        <taxon>Bacillales</taxon>
        <taxon>Staphylococcaceae</taxon>
        <taxon>Staphylococcus</taxon>
    </lineage>
</organism>
<proteinExistence type="predicted"/>
<accession>A0ABY3PD10</accession>
<keyword evidence="1" id="KW-1133">Transmembrane helix</keyword>
<feature type="transmembrane region" description="Helical" evidence="1">
    <location>
        <begin position="39"/>
        <end position="58"/>
    </location>
</feature>
<evidence type="ECO:0000313" key="2">
    <source>
        <dbReference type="EMBL" id="UEX90118.1"/>
    </source>
</evidence>
<feature type="transmembrane region" description="Helical" evidence="1">
    <location>
        <begin position="6"/>
        <end position="27"/>
    </location>
</feature>
<dbReference type="InterPro" id="IPR008407">
    <property type="entry name" value="Brnchd-chn_aa_trnsp_AzlD"/>
</dbReference>
<keyword evidence="3" id="KW-1185">Reference proteome</keyword>
<keyword evidence="1" id="KW-0472">Membrane</keyword>
<dbReference type="EMBL" id="CP086654">
    <property type="protein sequence ID" value="UEX90118.1"/>
    <property type="molecule type" value="Genomic_DNA"/>
</dbReference>
<evidence type="ECO:0000313" key="3">
    <source>
        <dbReference type="Proteomes" id="UP001197626"/>
    </source>
</evidence>